<dbReference type="EMBL" id="JAIWYP010000002">
    <property type="protein sequence ID" value="KAH3872382.1"/>
    <property type="molecule type" value="Genomic_DNA"/>
</dbReference>
<reference evidence="1" key="1">
    <citation type="journal article" date="2019" name="bioRxiv">
        <title>The Genome of the Zebra Mussel, Dreissena polymorpha: A Resource for Invasive Species Research.</title>
        <authorList>
            <person name="McCartney M.A."/>
            <person name="Auch B."/>
            <person name="Kono T."/>
            <person name="Mallez S."/>
            <person name="Zhang Y."/>
            <person name="Obille A."/>
            <person name="Becker A."/>
            <person name="Abrahante J.E."/>
            <person name="Garbe J."/>
            <person name="Badalamenti J.P."/>
            <person name="Herman A."/>
            <person name="Mangelson H."/>
            <person name="Liachko I."/>
            <person name="Sullivan S."/>
            <person name="Sone E.D."/>
            <person name="Koren S."/>
            <person name="Silverstein K.A.T."/>
            <person name="Beckman K.B."/>
            <person name="Gohl D.M."/>
        </authorList>
    </citation>
    <scope>NUCLEOTIDE SEQUENCE</scope>
    <source>
        <strain evidence="1">Duluth1</strain>
        <tissue evidence="1">Whole animal</tissue>
    </source>
</reference>
<protein>
    <submittedName>
        <fullName evidence="1">Uncharacterized protein</fullName>
    </submittedName>
</protein>
<reference evidence="1" key="2">
    <citation type="submission" date="2020-11" db="EMBL/GenBank/DDBJ databases">
        <authorList>
            <person name="McCartney M.A."/>
            <person name="Auch B."/>
            <person name="Kono T."/>
            <person name="Mallez S."/>
            <person name="Becker A."/>
            <person name="Gohl D.M."/>
            <person name="Silverstein K.A.T."/>
            <person name="Koren S."/>
            <person name="Bechman K.B."/>
            <person name="Herman A."/>
            <person name="Abrahante J.E."/>
            <person name="Garbe J."/>
        </authorList>
    </citation>
    <scope>NUCLEOTIDE SEQUENCE</scope>
    <source>
        <strain evidence="1">Duluth1</strain>
        <tissue evidence="1">Whole animal</tissue>
    </source>
</reference>
<comment type="caution">
    <text evidence="1">The sequence shown here is derived from an EMBL/GenBank/DDBJ whole genome shotgun (WGS) entry which is preliminary data.</text>
</comment>
<dbReference type="Proteomes" id="UP000828390">
    <property type="component" value="Unassembled WGS sequence"/>
</dbReference>
<sequence>MPKDMGGGESLVIQLSKTGSLKLFENYLAISLISHSSKFMIFNCRVIMEKHLQHQQPYGNASSAVLNFQCNDRRSVQNINNIMLDNLLEDHHTIYLYRLKTHLQLEIL</sequence>
<organism evidence="1 2">
    <name type="scientific">Dreissena polymorpha</name>
    <name type="common">Zebra mussel</name>
    <name type="synonym">Mytilus polymorpha</name>
    <dbReference type="NCBI Taxonomy" id="45954"/>
    <lineage>
        <taxon>Eukaryota</taxon>
        <taxon>Metazoa</taxon>
        <taxon>Spiralia</taxon>
        <taxon>Lophotrochozoa</taxon>
        <taxon>Mollusca</taxon>
        <taxon>Bivalvia</taxon>
        <taxon>Autobranchia</taxon>
        <taxon>Heteroconchia</taxon>
        <taxon>Euheterodonta</taxon>
        <taxon>Imparidentia</taxon>
        <taxon>Neoheterodontei</taxon>
        <taxon>Myida</taxon>
        <taxon>Dreissenoidea</taxon>
        <taxon>Dreissenidae</taxon>
        <taxon>Dreissena</taxon>
    </lineage>
</organism>
<keyword evidence="2" id="KW-1185">Reference proteome</keyword>
<evidence type="ECO:0000313" key="2">
    <source>
        <dbReference type="Proteomes" id="UP000828390"/>
    </source>
</evidence>
<proteinExistence type="predicted"/>
<dbReference type="AlphaFoldDB" id="A0A9D4MBA2"/>
<evidence type="ECO:0000313" key="1">
    <source>
        <dbReference type="EMBL" id="KAH3872382.1"/>
    </source>
</evidence>
<name>A0A9D4MBA2_DREPO</name>
<gene>
    <name evidence="1" type="ORF">DPMN_035598</name>
</gene>
<accession>A0A9D4MBA2</accession>